<protein>
    <submittedName>
        <fullName evidence="4">Uncharacterized protein</fullName>
    </submittedName>
</protein>
<keyword evidence="1" id="KW-0132">Cell division</keyword>
<dbReference type="Gene3D" id="1.10.472.10">
    <property type="entry name" value="Cyclin-like"/>
    <property type="match status" value="1"/>
</dbReference>
<feature type="region of interest" description="Disordered" evidence="3">
    <location>
        <begin position="1"/>
        <end position="21"/>
    </location>
</feature>
<dbReference type="GO" id="GO:0051301">
    <property type="term" value="P:cell division"/>
    <property type="evidence" value="ECO:0007669"/>
    <property type="project" value="UniProtKB-KW"/>
</dbReference>
<sequence>MARNARQGNAQGPRDDARSGAFDSDRVLDMTIQSFLERIFRYARVAPPVYVVAYVYMDRLCQLNRGLRITLGNVHRLLVTSIMELQELLLRKGWGIKRDGAERLGGEFSLHDGIQASCERECFRELLQALGARSELWRRISNREVPEIDVRWRDEFKGQIREKKRTESASKSTLERRMRSNFGPANILLAPPIGESFRLKSGLYFFEKRSPKCGAYVG</sequence>
<evidence type="ECO:0000256" key="3">
    <source>
        <dbReference type="SAM" id="MobiDB-lite"/>
    </source>
</evidence>
<keyword evidence="2" id="KW-0131">Cell cycle</keyword>
<dbReference type="EMBL" id="CM007390">
    <property type="protein sequence ID" value="ONK56372.1"/>
    <property type="molecule type" value="Genomic_DNA"/>
</dbReference>
<gene>
    <name evidence="4" type="ORF">A4U43_C10F7780</name>
</gene>
<evidence type="ECO:0000313" key="5">
    <source>
        <dbReference type="Proteomes" id="UP000243459"/>
    </source>
</evidence>
<dbReference type="Pfam" id="PF08613">
    <property type="entry name" value="Cyclin"/>
    <property type="match status" value="1"/>
</dbReference>
<accession>A0A5P1E196</accession>
<dbReference type="Gramene" id="ONK56372">
    <property type="protein sequence ID" value="ONK56372"/>
    <property type="gene ID" value="A4U43_C10F7780"/>
</dbReference>
<reference evidence="5" key="1">
    <citation type="journal article" date="2017" name="Nat. Commun.">
        <title>The asparagus genome sheds light on the origin and evolution of a young Y chromosome.</title>
        <authorList>
            <person name="Harkess A."/>
            <person name="Zhou J."/>
            <person name="Xu C."/>
            <person name="Bowers J.E."/>
            <person name="Van der Hulst R."/>
            <person name="Ayyampalayam S."/>
            <person name="Mercati F."/>
            <person name="Riccardi P."/>
            <person name="McKain M.R."/>
            <person name="Kakrana A."/>
            <person name="Tang H."/>
            <person name="Ray J."/>
            <person name="Groenendijk J."/>
            <person name="Arikit S."/>
            <person name="Mathioni S.M."/>
            <person name="Nakano M."/>
            <person name="Shan H."/>
            <person name="Telgmann-Rauber A."/>
            <person name="Kanno A."/>
            <person name="Yue Z."/>
            <person name="Chen H."/>
            <person name="Li W."/>
            <person name="Chen Y."/>
            <person name="Xu X."/>
            <person name="Zhang Y."/>
            <person name="Luo S."/>
            <person name="Chen H."/>
            <person name="Gao J."/>
            <person name="Mao Z."/>
            <person name="Pires J.C."/>
            <person name="Luo M."/>
            <person name="Kudrna D."/>
            <person name="Wing R.A."/>
            <person name="Meyers B.C."/>
            <person name="Yi K."/>
            <person name="Kong H."/>
            <person name="Lavrijsen P."/>
            <person name="Sunseri F."/>
            <person name="Falavigna A."/>
            <person name="Ye Y."/>
            <person name="Leebens-Mack J.H."/>
            <person name="Chen G."/>
        </authorList>
    </citation>
    <scope>NUCLEOTIDE SEQUENCE [LARGE SCALE GENOMIC DNA]</scope>
    <source>
        <strain evidence="5">cv. DH0086</strain>
    </source>
</reference>
<feature type="compositionally biased region" description="Polar residues" evidence="3">
    <location>
        <begin position="1"/>
        <end position="10"/>
    </location>
</feature>
<evidence type="ECO:0000256" key="1">
    <source>
        <dbReference type="ARBA" id="ARBA00022618"/>
    </source>
</evidence>
<dbReference type="InterPro" id="IPR013922">
    <property type="entry name" value="Cyclin_PHO80-like"/>
</dbReference>
<name>A0A5P1E196_ASPOF</name>
<keyword evidence="5" id="KW-1185">Reference proteome</keyword>
<dbReference type="PANTHER" id="PTHR15615:SF15">
    <property type="entry name" value="CYCLIN-U2-1"/>
    <property type="match status" value="1"/>
</dbReference>
<evidence type="ECO:0000313" key="4">
    <source>
        <dbReference type="EMBL" id="ONK56372.1"/>
    </source>
</evidence>
<organism evidence="4 5">
    <name type="scientific">Asparagus officinalis</name>
    <name type="common">Garden asparagus</name>
    <dbReference type="NCBI Taxonomy" id="4686"/>
    <lineage>
        <taxon>Eukaryota</taxon>
        <taxon>Viridiplantae</taxon>
        <taxon>Streptophyta</taxon>
        <taxon>Embryophyta</taxon>
        <taxon>Tracheophyta</taxon>
        <taxon>Spermatophyta</taxon>
        <taxon>Magnoliopsida</taxon>
        <taxon>Liliopsida</taxon>
        <taxon>Asparagales</taxon>
        <taxon>Asparagaceae</taxon>
        <taxon>Asparagoideae</taxon>
        <taxon>Asparagus</taxon>
    </lineage>
</organism>
<dbReference type="PANTHER" id="PTHR15615">
    <property type="match status" value="1"/>
</dbReference>
<evidence type="ECO:0000256" key="2">
    <source>
        <dbReference type="ARBA" id="ARBA00023306"/>
    </source>
</evidence>
<dbReference type="AlphaFoldDB" id="A0A5P1E196"/>
<proteinExistence type="predicted"/>
<dbReference type="GO" id="GO:0019901">
    <property type="term" value="F:protein kinase binding"/>
    <property type="evidence" value="ECO:0007669"/>
    <property type="project" value="InterPro"/>
</dbReference>
<dbReference type="Proteomes" id="UP000243459">
    <property type="component" value="Chromosome 10"/>
</dbReference>